<keyword evidence="3 6" id="KW-0812">Transmembrane</keyword>
<proteinExistence type="inferred from homology"/>
<evidence type="ECO:0000256" key="1">
    <source>
        <dbReference type="ARBA" id="ARBA00004370"/>
    </source>
</evidence>
<reference evidence="8" key="1">
    <citation type="journal article" date="2019" name="Int. J. Syst. Evol. Microbiol.">
        <title>The Global Catalogue of Microorganisms (GCM) 10K type strain sequencing project: providing services to taxonomists for standard genome sequencing and annotation.</title>
        <authorList>
            <consortium name="The Broad Institute Genomics Platform"/>
            <consortium name="The Broad Institute Genome Sequencing Center for Infectious Disease"/>
            <person name="Wu L."/>
            <person name="Ma J."/>
        </authorList>
    </citation>
    <scope>NUCLEOTIDE SEQUENCE [LARGE SCALE GENOMIC DNA]</scope>
    <source>
        <strain evidence="8">CECT 8570</strain>
    </source>
</reference>
<evidence type="ECO:0000256" key="6">
    <source>
        <dbReference type="RuleBase" id="RU363076"/>
    </source>
</evidence>
<comment type="caution">
    <text evidence="7">The sequence shown here is derived from an EMBL/GenBank/DDBJ whole genome shotgun (WGS) entry which is preliminary data.</text>
</comment>
<evidence type="ECO:0000313" key="7">
    <source>
        <dbReference type="EMBL" id="MFC4361135.1"/>
    </source>
</evidence>
<dbReference type="InterPro" id="IPR002994">
    <property type="entry name" value="Surf1/Shy1"/>
</dbReference>
<dbReference type="RefSeq" id="WP_290260229.1">
    <property type="nucleotide sequence ID" value="NZ_JAUFQG010000004.1"/>
</dbReference>
<accession>A0ABV8V1A6</accession>
<name>A0ABV8V1A6_9GAMM</name>
<feature type="transmembrane region" description="Helical" evidence="6">
    <location>
        <begin position="28"/>
        <end position="47"/>
    </location>
</feature>
<dbReference type="CDD" id="cd06662">
    <property type="entry name" value="SURF1"/>
    <property type="match status" value="1"/>
</dbReference>
<organism evidence="7 8">
    <name type="scientific">Simiduia curdlanivorans</name>
    <dbReference type="NCBI Taxonomy" id="1492769"/>
    <lineage>
        <taxon>Bacteria</taxon>
        <taxon>Pseudomonadati</taxon>
        <taxon>Pseudomonadota</taxon>
        <taxon>Gammaproteobacteria</taxon>
        <taxon>Cellvibrionales</taxon>
        <taxon>Cellvibrionaceae</taxon>
        <taxon>Simiduia</taxon>
    </lineage>
</organism>
<dbReference type="EMBL" id="JBHSCX010000003">
    <property type="protein sequence ID" value="MFC4361135.1"/>
    <property type="molecule type" value="Genomic_DNA"/>
</dbReference>
<evidence type="ECO:0000256" key="4">
    <source>
        <dbReference type="ARBA" id="ARBA00022989"/>
    </source>
</evidence>
<keyword evidence="6" id="KW-1003">Cell membrane</keyword>
<protein>
    <recommendedName>
        <fullName evidence="6">SURF1-like protein</fullName>
    </recommendedName>
</protein>
<dbReference type="PANTHER" id="PTHR23427:SF2">
    <property type="entry name" value="SURFEIT LOCUS PROTEIN 1"/>
    <property type="match status" value="1"/>
</dbReference>
<feature type="transmembrane region" description="Helical" evidence="6">
    <location>
        <begin position="231"/>
        <end position="253"/>
    </location>
</feature>
<dbReference type="InterPro" id="IPR045214">
    <property type="entry name" value="Surf1/Surf4"/>
</dbReference>
<gene>
    <name evidence="7" type="ORF">ACFOX3_02415</name>
</gene>
<comment type="subcellular location">
    <subcellularLocation>
        <location evidence="6">Cell membrane</location>
        <topology evidence="6">Multi-pass membrane protein</topology>
    </subcellularLocation>
    <subcellularLocation>
        <location evidence="1">Membrane</location>
    </subcellularLocation>
</comment>
<dbReference type="PANTHER" id="PTHR23427">
    <property type="entry name" value="SURFEIT LOCUS PROTEIN"/>
    <property type="match status" value="1"/>
</dbReference>
<keyword evidence="5 6" id="KW-0472">Membrane</keyword>
<sequence length="262" mass="28949">MPSEQLEHPTGASSAVPEKLHFDINIKLITLGLVFLPVLLALGFWQLDRANEKSQLLDAHRQQQHLNPISLNALEQQAVLALPAFTKVTLNANIAADTYWLLDNRIQRGRVGYEVLQIAQVNNVWLLINRGWVAGAHDRRLKPTIALLTGRVNLAGQMATQSKNIMLSDLPPDALIAERIAEIDLTKLSELSGVTLSGLVQLAPESEGALSIDWPTVNISPIKHQAYAFQWFSMAFALVVLLVFANTNLLTVLKQKTTNNKT</sequence>
<evidence type="ECO:0000256" key="3">
    <source>
        <dbReference type="ARBA" id="ARBA00022692"/>
    </source>
</evidence>
<keyword evidence="8" id="KW-1185">Reference proteome</keyword>
<comment type="similarity">
    <text evidence="2 6">Belongs to the SURF1 family.</text>
</comment>
<dbReference type="Pfam" id="PF02104">
    <property type="entry name" value="SURF1"/>
    <property type="match status" value="1"/>
</dbReference>
<dbReference type="PROSITE" id="PS50895">
    <property type="entry name" value="SURF1"/>
    <property type="match status" value="1"/>
</dbReference>
<keyword evidence="4 6" id="KW-1133">Transmembrane helix</keyword>
<dbReference type="Proteomes" id="UP001595840">
    <property type="component" value="Unassembled WGS sequence"/>
</dbReference>
<evidence type="ECO:0000313" key="8">
    <source>
        <dbReference type="Proteomes" id="UP001595840"/>
    </source>
</evidence>
<evidence type="ECO:0000256" key="2">
    <source>
        <dbReference type="ARBA" id="ARBA00007165"/>
    </source>
</evidence>
<evidence type="ECO:0000256" key="5">
    <source>
        <dbReference type="ARBA" id="ARBA00023136"/>
    </source>
</evidence>